<evidence type="ECO:0000256" key="1">
    <source>
        <dbReference type="ARBA" id="ARBA00022723"/>
    </source>
</evidence>
<dbReference type="InterPro" id="IPR036864">
    <property type="entry name" value="Zn2-C6_fun-type_DNA-bd_sf"/>
</dbReference>
<evidence type="ECO:0000256" key="7">
    <source>
        <dbReference type="SAM" id="Phobius"/>
    </source>
</evidence>
<dbReference type="PANTHER" id="PTHR47424:SF6">
    <property type="entry name" value="PROLINE UTILIZATION TRANS-ACTIVATOR"/>
    <property type="match status" value="1"/>
</dbReference>
<keyword evidence="2" id="KW-0805">Transcription regulation</keyword>
<dbReference type="EMBL" id="JAPQKT010000001">
    <property type="protein sequence ID" value="KAJ5242734.1"/>
    <property type="molecule type" value="Genomic_DNA"/>
</dbReference>
<dbReference type="GeneID" id="81379148"/>
<evidence type="ECO:0000256" key="5">
    <source>
        <dbReference type="ARBA" id="ARBA00023242"/>
    </source>
</evidence>
<keyword evidence="10" id="KW-1185">Reference proteome</keyword>
<dbReference type="RefSeq" id="XP_056505738.1">
    <property type="nucleotide sequence ID" value="XM_056639981.1"/>
</dbReference>
<feature type="region of interest" description="Disordered" evidence="6">
    <location>
        <begin position="1"/>
        <end position="54"/>
    </location>
</feature>
<evidence type="ECO:0000313" key="9">
    <source>
        <dbReference type="EMBL" id="KAJ5242734.1"/>
    </source>
</evidence>
<organism evidence="9 10">
    <name type="scientific">Penicillium citrinum</name>
    <dbReference type="NCBI Taxonomy" id="5077"/>
    <lineage>
        <taxon>Eukaryota</taxon>
        <taxon>Fungi</taxon>
        <taxon>Dikarya</taxon>
        <taxon>Ascomycota</taxon>
        <taxon>Pezizomycotina</taxon>
        <taxon>Eurotiomycetes</taxon>
        <taxon>Eurotiomycetidae</taxon>
        <taxon>Eurotiales</taxon>
        <taxon>Aspergillaceae</taxon>
        <taxon>Penicillium</taxon>
    </lineage>
</organism>
<feature type="transmembrane region" description="Helical" evidence="7">
    <location>
        <begin position="532"/>
        <end position="552"/>
    </location>
</feature>
<keyword evidence="3" id="KW-0238">DNA-binding</keyword>
<feature type="compositionally biased region" description="Polar residues" evidence="6">
    <location>
        <begin position="84"/>
        <end position="98"/>
    </location>
</feature>
<evidence type="ECO:0000256" key="2">
    <source>
        <dbReference type="ARBA" id="ARBA00023015"/>
    </source>
</evidence>
<dbReference type="AlphaFoldDB" id="A0A9W9PDY1"/>
<dbReference type="CDD" id="cd00067">
    <property type="entry name" value="GAL4"/>
    <property type="match status" value="1"/>
</dbReference>
<dbReference type="Proteomes" id="UP001147733">
    <property type="component" value="Unassembled WGS sequence"/>
</dbReference>
<dbReference type="GO" id="GO:0003677">
    <property type="term" value="F:DNA binding"/>
    <property type="evidence" value="ECO:0007669"/>
    <property type="project" value="UniProtKB-KW"/>
</dbReference>
<evidence type="ECO:0000256" key="3">
    <source>
        <dbReference type="ARBA" id="ARBA00023125"/>
    </source>
</evidence>
<evidence type="ECO:0000259" key="8">
    <source>
        <dbReference type="PROSITE" id="PS50048"/>
    </source>
</evidence>
<reference evidence="9" key="1">
    <citation type="submission" date="2022-11" db="EMBL/GenBank/DDBJ databases">
        <authorList>
            <person name="Petersen C."/>
        </authorList>
    </citation>
    <scope>NUCLEOTIDE SEQUENCE</scope>
    <source>
        <strain evidence="9">IBT 23319</strain>
    </source>
</reference>
<dbReference type="Gene3D" id="4.10.240.10">
    <property type="entry name" value="Zn(2)-C6 fungal-type DNA-binding domain"/>
    <property type="match status" value="1"/>
</dbReference>
<dbReference type="PANTHER" id="PTHR47424">
    <property type="entry name" value="REGULATORY PROTEIN GAL4"/>
    <property type="match status" value="1"/>
</dbReference>
<dbReference type="SMART" id="SM00066">
    <property type="entry name" value="GAL4"/>
    <property type="match status" value="1"/>
</dbReference>
<feature type="domain" description="Zn(2)-C6 fungal-type" evidence="8">
    <location>
        <begin position="28"/>
        <end position="66"/>
    </location>
</feature>
<comment type="caution">
    <text evidence="9">The sequence shown here is derived from an EMBL/GenBank/DDBJ whole genome shotgun (WGS) entry which is preliminary data.</text>
</comment>
<dbReference type="GO" id="GO:0008270">
    <property type="term" value="F:zinc ion binding"/>
    <property type="evidence" value="ECO:0007669"/>
    <property type="project" value="InterPro"/>
</dbReference>
<keyword evidence="7" id="KW-0812">Transmembrane</keyword>
<keyword evidence="1" id="KW-0479">Metal-binding</keyword>
<feature type="compositionally biased region" description="Basic residues" evidence="6">
    <location>
        <begin position="24"/>
        <end position="38"/>
    </location>
</feature>
<dbReference type="SMART" id="SM00906">
    <property type="entry name" value="Fungal_trans"/>
    <property type="match status" value="1"/>
</dbReference>
<reference evidence="9" key="2">
    <citation type="journal article" date="2023" name="IMA Fungus">
        <title>Comparative genomic study of the Penicillium genus elucidates a diverse pangenome and 15 lateral gene transfer events.</title>
        <authorList>
            <person name="Petersen C."/>
            <person name="Sorensen T."/>
            <person name="Nielsen M.R."/>
            <person name="Sondergaard T.E."/>
            <person name="Sorensen J.L."/>
            <person name="Fitzpatrick D.A."/>
            <person name="Frisvad J.C."/>
            <person name="Nielsen K.L."/>
        </authorList>
    </citation>
    <scope>NUCLEOTIDE SEQUENCE</scope>
    <source>
        <strain evidence="9">IBT 23319</strain>
    </source>
</reference>
<evidence type="ECO:0000313" key="10">
    <source>
        <dbReference type="Proteomes" id="UP001147733"/>
    </source>
</evidence>
<dbReference type="PROSITE" id="PS50048">
    <property type="entry name" value="ZN2_CY6_FUNGAL_2"/>
    <property type="match status" value="1"/>
</dbReference>
<dbReference type="SUPFAM" id="SSF57701">
    <property type="entry name" value="Zn2/Cys6 DNA-binding domain"/>
    <property type="match status" value="1"/>
</dbReference>
<keyword evidence="5" id="KW-0539">Nucleus</keyword>
<dbReference type="InterPro" id="IPR051127">
    <property type="entry name" value="Fungal_SecMet_Regulators"/>
</dbReference>
<dbReference type="OrthoDB" id="2283488at2759"/>
<dbReference type="InterPro" id="IPR007219">
    <property type="entry name" value="XnlR_reg_dom"/>
</dbReference>
<dbReference type="CDD" id="cd12148">
    <property type="entry name" value="fungal_TF_MHR"/>
    <property type="match status" value="1"/>
</dbReference>
<keyword evidence="7" id="KW-1133">Transmembrane helix</keyword>
<dbReference type="GO" id="GO:0006351">
    <property type="term" value="P:DNA-templated transcription"/>
    <property type="evidence" value="ECO:0007669"/>
    <property type="project" value="InterPro"/>
</dbReference>
<accession>A0A9W9PDY1</accession>
<gene>
    <name evidence="9" type="ORF">N7469_001061</name>
</gene>
<keyword evidence="7" id="KW-0472">Membrane</keyword>
<feature type="region of interest" description="Disordered" evidence="6">
    <location>
        <begin position="76"/>
        <end position="115"/>
    </location>
</feature>
<feature type="transmembrane region" description="Helical" evidence="7">
    <location>
        <begin position="463"/>
        <end position="482"/>
    </location>
</feature>
<dbReference type="GO" id="GO:0000981">
    <property type="term" value="F:DNA-binding transcription factor activity, RNA polymerase II-specific"/>
    <property type="evidence" value="ECO:0007669"/>
    <property type="project" value="InterPro"/>
</dbReference>
<evidence type="ECO:0000256" key="6">
    <source>
        <dbReference type="SAM" id="MobiDB-lite"/>
    </source>
</evidence>
<keyword evidence="4" id="KW-0804">Transcription</keyword>
<dbReference type="InterPro" id="IPR001138">
    <property type="entry name" value="Zn2Cys6_DnaBD"/>
</dbReference>
<sequence length="733" mass="82674">MAMDPTTAERRRRRRRVADVDRKRAPRACTRCKRRKSKCVQAKGSSRSDKGTKCQRCSIGNLDCKFEQEDMNDIEGILQPPQPEKQSSTTPRNTTSGVSDDATVEDTELPSPASVLSQGLSKHVIADQSKRVLWPNVLSRLREAFSLDSQDVPEERDMVAMQARMICPKELRPAELSRLHAAIDAFPPRPVADFLLFVFMKHATDVFFYFDQAQVLSDIDEFYTNSASPLRLDPAFVCLALAAFALGSQWTPLERPEGLEFDRQRENGNVGRSFASHAKSLIPDIIERSCLRSIQAPFVLGVYFMPESAIGTSYVFLGLALRKAVASDLHIGSEDPIMNEREREVRCRLWWSIYSLERCTTVKLNRPRSIDTKIIKVPYPSQCTMLDREQSFENLECQVAYIHLIMILDQIAGVEDELTRSTNLSQANWENDLKEWKRSLPLKFKLDQMSASDFNYRAVSHLYLNYYYAWITVGKVALVTIARKKLKQSDRDTPDINDKTNRLANGCMKAARKTLQLFENLTRNRKITRFSFTDFQGCSIAIIVTLVAGIFIRDSGYDTRVEFGLSCLRKMATGNMTAKLGVRFVEAVRSITDEAATKLERDSLLTQDTSGLNIHSGYSDWRGWLTAQESCARRDYVARTQANLLPSRENNGRDLYPWLGALPAHSGGTSSWNPESDTSSFIPGGLNDLESPTASHPLELDFLSTLHNDDQSFLMGLTGLDALDFSGLTVQLE</sequence>
<dbReference type="Pfam" id="PF04082">
    <property type="entry name" value="Fungal_trans"/>
    <property type="match status" value="1"/>
</dbReference>
<name>A0A9W9PDY1_PENCI</name>
<evidence type="ECO:0000256" key="4">
    <source>
        <dbReference type="ARBA" id="ARBA00023163"/>
    </source>
</evidence>
<proteinExistence type="predicted"/>
<protein>
    <recommendedName>
        <fullName evidence="8">Zn(2)-C6 fungal-type domain-containing protein</fullName>
    </recommendedName>
</protein>